<evidence type="ECO:0000313" key="2">
    <source>
        <dbReference type="RefSeq" id="XP_030753480.1"/>
    </source>
</evidence>
<dbReference type="PANTHER" id="PTHR47027:SF30">
    <property type="entry name" value="THAP-TYPE DOMAIN-CONTAINING PROTEIN"/>
    <property type="match status" value="1"/>
</dbReference>
<dbReference type="Proteomes" id="UP000504635">
    <property type="component" value="Unplaced"/>
</dbReference>
<protein>
    <submittedName>
        <fullName evidence="2">Uncharacterized protein LOC115880423</fullName>
    </submittedName>
</protein>
<reference evidence="2" key="1">
    <citation type="submission" date="2025-08" db="UniProtKB">
        <authorList>
            <consortium name="RefSeq"/>
        </authorList>
    </citation>
    <scope>IDENTIFICATION</scope>
    <source>
        <tissue evidence="2">Gonads</tissue>
    </source>
</reference>
<name>A0A6J2XRK4_SITOR</name>
<keyword evidence="1" id="KW-1185">Reference proteome</keyword>
<dbReference type="AlphaFoldDB" id="A0A6J2XRK4"/>
<evidence type="ECO:0000313" key="1">
    <source>
        <dbReference type="Proteomes" id="UP000504635"/>
    </source>
</evidence>
<dbReference type="OrthoDB" id="418748at2759"/>
<dbReference type="KEGG" id="soy:115880423"/>
<proteinExistence type="predicted"/>
<dbReference type="GeneID" id="115880423"/>
<gene>
    <name evidence="2" type="primary">LOC115880423</name>
</gene>
<dbReference type="InParanoid" id="A0A6J2XRK4"/>
<sequence>MGRLYGRILKERVEESFKEIEEQGGFRAGRSCIDNIFVLQQIIEKRRARNLDTHLVFIDLEKAYDMVPLKKLFEILVESNKALKNWRRKSRAIGIEIDNHYLSTLFFADDQVIVAGCEEDADYMFMKLDEEYDRWGLNINLTKTEYLKVGEKQTEGNLQQKKEGWSSQWRWTFSEEHVEYQGWSTLEMRRSGKEQGEYNIPAPTTSN</sequence>
<dbReference type="RefSeq" id="XP_030753480.1">
    <property type="nucleotide sequence ID" value="XM_030897620.1"/>
</dbReference>
<dbReference type="PANTHER" id="PTHR47027">
    <property type="entry name" value="REVERSE TRANSCRIPTASE DOMAIN-CONTAINING PROTEIN"/>
    <property type="match status" value="1"/>
</dbReference>
<organism evidence="1 2">
    <name type="scientific">Sitophilus oryzae</name>
    <name type="common">Rice weevil</name>
    <name type="synonym">Curculio oryzae</name>
    <dbReference type="NCBI Taxonomy" id="7048"/>
    <lineage>
        <taxon>Eukaryota</taxon>
        <taxon>Metazoa</taxon>
        <taxon>Ecdysozoa</taxon>
        <taxon>Arthropoda</taxon>
        <taxon>Hexapoda</taxon>
        <taxon>Insecta</taxon>
        <taxon>Pterygota</taxon>
        <taxon>Neoptera</taxon>
        <taxon>Endopterygota</taxon>
        <taxon>Coleoptera</taxon>
        <taxon>Polyphaga</taxon>
        <taxon>Cucujiformia</taxon>
        <taxon>Curculionidae</taxon>
        <taxon>Dryophthorinae</taxon>
        <taxon>Sitophilus</taxon>
    </lineage>
</organism>
<accession>A0A6J2XRK4</accession>